<evidence type="ECO:0008006" key="6">
    <source>
        <dbReference type="Google" id="ProtNLM"/>
    </source>
</evidence>
<protein>
    <recommendedName>
        <fullName evidence="6">Phage capsid protein</fullName>
    </recommendedName>
</protein>
<feature type="domain" description="Non-contractile tail sheath TIM barrel" evidence="3">
    <location>
        <begin position="269"/>
        <end position="639"/>
    </location>
</feature>
<evidence type="ECO:0000259" key="2">
    <source>
        <dbReference type="Pfam" id="PF23844"/>
    </source>
</evidence>
<proteinExistence type="predicted"/>
<evidence type="ECO:0000259" key="3">
    <source>
        <dbReference type="Pfam" id="PF23845"/>
    </source>
</evidence>
<sequence length="692" mass="79099">MSEIISKSEWSPIRLLEKNELALGGINGNMNEQAKALGNRTLFLKDQITEISNYLGQDSTQEAFHIIESTIPRFSADCWTIDGPRSMSFCLVGEAEDAFDVYFTSRRQNDFAAAIFFSEDQAMHPYLAYETKGDFRNCTLSFSIDTSGDVPAIDNEHLGLVMTIIVNDDSETGQSPYYLRLANLADPVTLTATHADITIDWNTVVSGYEQNIPFPKEDIHRIFIGCLTHGFNAELSDPLERPQQGELHVSKIRCTGSNSTYKRKSLSIPQHTLGMCTGYDDSYNVNPARLIKNCYDLGYRGFINHYCGMSHFYDSRWDIEQQRFIVRRGPGDDQFDSYLNREATIWHTHFARAAHKHFMKMIFSISYEIYSEAAELSWTQRDWDNNYAYTGYEPPSYLLSPCIPEAMNWLQQVFIEFAGILNNEGHTPYMQVGEPWWWINPNDKPCIYDYPTKVKFNNETGLYAPEIADRMSDVSGATEQEYLLFLQEELGNSVRRIRAVVRDYYPKAQVSTLFFLPSILGEGSGIASIMNYPIEHYRYPNLDFIQTETYDWLIVGEFNKALRGFTSAIDELGYPADLVHYLAGFVPDNFLGKLVNPEYDLINDGPKVWQAIMGSAYLGKEYNVAKQYIWAYNQIMRDGLVVLPEDTLKRFWLADKAYMSQTRQSEITGTPIPGLPVNPTRPPKPETPNYPA</sequence>
<dbReference type="Pfam" id="PF23844">
    <property type="entry name" value="NCTSP_N"/>
    <property type="match status" value="1"/>
</dbReference>
<keyword evidence="5" id="KW-1185">Reference proteome</keyword>
<dbReference type="EMBL" id="CP121776">
    <property type="protein sequence ID" value="WMG17447.1"/>
    <property type="molecule type" value="Genomic_DNA"/>
</dbReference>
<dbReference type="RefSeq" id="WP_010326500.1">
    <property type="nucleotide sequence ID" value="NZ_CANMLB010000013.1"/>
</dbReference>
<dbReference type="Proteomes" id="UP001244586">
    <property type="component" value="Chromosome"/>
</dbReference>
<dbReference type="AlphaFoldDB" id="A0AAJ6IDY9"/>
<dbReference type="InterPro" id="IPR057102">
    <property type="entry name" value="NCTSP_N"/>
</dbReference>
<accession>A0AAJ6IDY9</accession>
<evidence type="ECO:0000313" key="4">
    <source>
        <dbReference type="EMBL" id="WMG17447.1"/>
    </source>
</evidence>
<dbReference type="InterPro" id="IPR057122">
    <property type="entry name" value="TIM-barrel_NCTSP"/>
</dbReference>
<dbReference type="Pfam" id="PF23845">
    <property type="entry name" value="TIM-barrel_NCTSP"/>
    <property type="match status" value="1"/>
</dbReference>
<gene>
    <name evidence="4" type="ORF">QBJ73_13810</name>
</gene>
<feature type="domain" description="Non-contractile tail sheath N-terminal" evidence="2">
    <location>
        <begin position="71"/>
        <end position="260"/>
    </location>
</feature>
<reference evidence="4 5" key="1">
    <citation type="submission" date="2023-04" db="EMBL/GenBank/DDBJ databases">
        <title>Acinetobacter johnsonii isolate AYTCM encoding NDM-1, OXA-58 and PER-1.</title>
        <authorList>
            <person name="Tian C."/>
            <person name="Wang S."/>
            <person name="Fan X."/>
            <person name="Xia D."/>
        </authorList>
    </citation>
    <scope>NUCLEOTIDE SEQUENCE [LARGE SCALE GENOMIC DNA]</scope>
    <source>
        <strain evidence="4 5">AYTCM</strain>
    </source>
</reference>
<evidence type="ECO:0000256" key="1">
    <source>
        <dbReference type="SAM" id="MobiDB-lite"/>
    </source>
</evidence>
<feature type="compositionally biased region" description="Pro residues" evidence="1">
    <location>
        <begin position="673"/>
        <end position="692"/>
    </location>
</feature>
<organism evidence="4 5">
    <name type="scientific">Acinetobacter johnsonii</name>
    <dbReference type="NCBI Taxonomy" id="40214"/>
    <lineage>
        <taxon>Bacteria</taxon>
        <taxon>Pseudomonadati</taxon>
        <taxon>Pseudomonadota</taxon>
        <taxon>Gammaproteobacteria</taxon>
        <taxon>Moraxellales</taxon>
        <taxon>Moraxellaceae</taxon>
        <taxon>Acinetobacter</taxon>
    </lineage>
</organism>
<feature type="region of interest" description="Disordered" evidence="1">
    <location>
        <begin position="665"/>
        <end position="692"/>
    </location>
</feature>
<name>A0AAJ6IDY9_ACIJO</name>
<evidence type="ECO:0000313" key="5">
    <source>
        <dbReference type="Proteomes" id="UP001244586"/>
    </source>
</evidence>